<proteinExistence type="predicted"/>
<dbReference type="AlphaFoldDB" id="A0A4Y1RQZ0"/>
<evidence type="ECO:0000313" key="1">
    <source>
        <dbReference type="EMBL" id="BBH06700.1"/>
    </source>
</evidence>
<reference evidence="1" key="1">
    <citation type="journal article" date="2019" name="Science">
        <title>Mutation of a bHLH transcription factor allowed almond domestication.</title>
        <authorList>
            <person name="Sanchez-Perez R."/>
            <person name="Pavan S."/>
            <person name="Mazzeo R."/>
            <person name="Moldovan C."/>
            <person name="Aiese Cigliano R."/>
            <person name="Del Cueto J."/>
            <person name="Ricciardi F."/>
            <person name="Lotti C."/>
            <person name="Ricciardi L."/>
            <person name="Dicenta F."/>
            <person name="Lopez-Marques R.L."/>
            <person name="Lindberg Moller B."/>
        </authorList>
    </citation>
    <scope>NUCLEOTIDE SEQUENCE</scope>
</reference>
<gene>
    <name evidence="1" type="ORF">Prudu_018422</name>
</gene>
<dbReference type="EMBL" id="AP019302">
    <property type="protein sequence ID" value="BBH06700.1"/>
    <property type="molecule type" value="Genomic_DNA"/>
</dbReference>
<name>A0A4Y1RQZ0_PRUDU</name>
<organism evidence="1">
    <name type="scientific">Prunus dulcis</name>
    <name type="common">Almond</name>
    <name type="synonym">Amygdalus dulcis</name>
    <dbReference type="NCBI Taxonomy" id="3755"/>
    <lineage>
        <taxon>Eukaryota</taxon>
        <taxon>Viridiplantae</taxon>
        <taxon>Streptophyta</taxon>
        <taxon>Embryophyta</taxon>
        <taxon>Tracheophyta</taxon>
        <taxon>Spermatophyta</taxon>
        <taxon>Magnoliopsida</taxon>
        <taxon>eudicotyledons</taxon>
        <taxon>Gunneridae</taxon>
        <taxon>Pentapetalae</taxon>
        <taxon>rosids</taxon>
        <taxon>fabids</taxon>
        <taxon>Rosales</taxon>
        <taxon>Rosaceae</taxon>
        <taxon>Amygdaloideae</taxon>
        <taxon>Amygdaleae</taxon>
        <taxon>Prunus</taxon>
    </lineage>
</organism>
<protein>
    <submittedName>
        <fullName evidence="1">Prolyl oligopeptidase family protein</fullName>
    </submittedName>
</protein>
<sequence length="66" mass="7535">MVGGALHTSGLFGCGALAHVGVMDLQWFPRMYHRLRACQCCRLWDEEAESVELQSNFFFLSRENVL</sequence>
<accession>A0A4Y1RQZ0</accession>